<proteinExistence type="predicted"/>
<dbReference type="EMBL" id="SRYB01000013">
    <property type="protein sequence ID" value="TGY78479.1"/>
    <property type="molecule type" value="Genomic_DNA"/>
</dbReference>
<comment type="caution">
    <text evidence="1">The sequence shown here is derived from an EMBL/GenBank/DDBJ whole genome shotgun (WGS) entry which is preliminary data.</text>
</comment>
<sequence>MALEFTDQTALEAIESGNPVVIDFWATWCGPCIKLGPIVEELAEKYAGQVTIGKLNIDDNDEVASTFRVRNIPTVLFFKDGELKERSVGLVKLADLENKIAAIL</sequence>
<evidence type="ECO:0000313" key="2">
    <source>
        <dbReference type="Proteomes" id="UP000306319"/>
    </source>
</evidence>
<keyword evidence="2" id="KW-1185">Reference proteome</keyword>
<organism evidence="1 2">
    <name type="scientific">Lepagella muris</name>
    <dbReference type="NCBI Taxonomy" id="3032870"/>
    <lineage>
        <taxon>Bacteria</taxon>
        <taxon>Pseudomonadati</taxon>
        <taxon>Bacteroidota</taxon>
        <taxon>Bacteroidia</taxon>
        <taxon>Bacteroidales</taxon>
        <taxon>Muribaculaceae</taxon>
        <taxon>Lepagella</taxon>
    </lineage>
</organism>
<evidence type="ECO:0000313" key="1">
    <source>
        <dbReference type="EMBL" id="TGY78479.1"/>
    </source>
</evidence>
<gene>
    <name evidence="1" type="primary">trxA</name>
    <name evidence="1" type="ORF">E5331_10330</name>
</gene>
<protein>
    <submittedName>
        <fullName evidence="1">Thioredoxin</fullName>
    </submittedName>
</protein>
<name>A0AC61RGK3_9BACT</name>
<accession>A0AC61RGK3</accession>
<reference evidence="1" key="1">
    <citation type="submission" date="2019-04" db="EMBL/GenBank/DDBJ databases">
        <title>Microbes associate with the intestines of laboratory mice.</title>
        <authorList>
            <person name="Navarre W."/>
            <person name="Wong E."/>
            <person name="Huang K."/>
            <person name="Tropini C."/>
            <person name="Ng K."/>
            <person name="Yu B."/>
        </authorList>
    </citation>
    <scope>NUCLEOTIDE SEQUENCE</scope>
    <source>
        <strain evidence="1">NM04_E33</strain>
    </source>
</reference>
<dbReference type="Proteomes" id="UP000306319">
    <property type="component" value="Unassembled WGS sequence"/>
</dbReference>